<evidence type="ECO:0000313" key="4">
    <source>
        <dbReference type="Proteomes" id="UP000530268"/>
    </source>
</evidence>
<feature type="transmembrane region" description="Helical" evidence="1">
    <location>
        <begin position="34"/>
        <end position="52"/>
    </location>
</feature>
<accession>A0A7W6H2B0</accession>
<keyword evidence="2" id="KW-0732">Signal</keyword>
<organism evidence="3 4">
    <name type="scientific">Sulfitobacter undariae</name>
    <dbReference type="NCBI Taxonomy" id="1563671"/>
    <lineage>
        <taxon>Bacteria</taxon>
        <taxon>Pseudomonadati</taxon>
        <taxon>Pseudomonadota</taxon>
        <taxon>Alphaproteobacteria</taxon>
        <taxon>Rhodobacterales</taxon>
        <taxon>Roseobacteraceae</taxon>
        <taxon>Sulfitobacter</taxon>
    </lineage>
</organism>
<keyword evidence="1" id="KW-0812">Transmembrane</keyword>
<comment type="caution">
    <text evidence="3">The sequence shown here is derived from an EMBL/GenBank/DDBJ whole genome shotgun (WGS) entry which is preliminary data.</text>
</comment>
<reference evidence="3 4" key="1">
    <citation type="submission" date="2020-08" db="EMBL/GenBank/DDBJ databases">
        <title>Genomic Encyclopedia of Type Strains, Phase IV (KMG-IV): sequencing the most valuable type-strain genomes for metagenomic binning, comparative biology and taxonomic classification.</title>
        <authorList>
            <person name="Goeker M."/>
        </authorList>
    </citation>
    <scope>NUCLEOTIDE SEQUENCE [LARGE SCALE GENOMIC DNA]</scope>
    <source>
        <strain evidence="3 4">DSM 102234</strain>
    </source>
</reference>
<proteinExistence type="predicted"/>
<dbReference type="EMBL" id="JACIEI010000017">
    <property type="protein sequence ID" value="MBB3995643.1"/>
    <property type="molecule type" value="Genomic_DNA"/>
</dbReference>
<name>A0A7W6H2B0_9RHOB</name>
<sequence length="55" mass="5961">MNHILRSLPFVLIASASAAHEAPHSHHHLTDSNWMPLAAGLLVIVSAAILAWSRK</sequence>
<dbReference type="AlphaFoldDB" id="A0A7W6H2B0"/>
<keyword evidence="4" id="KW-1185">Reference proteome</keyword>
<evidence type="ECO:0000313" key="3">
    <source>
        <dbReference type="EMBL" id="MBB3995643.1"/>
    </source>
</evidence>
<dbReference type="RefSeq" id="WP_184567722.1">
    <property type="nucleotide sequence ID" value="NZ_JACIEI010000017.1"/>
</dbReference>
<feature type="chain" id="PRO_5031026223" description="MYXO-CTERM domain-containing protein" evidence="2">
    <location>
        <begin position="22"/>
        <end position="55"/>
    </location>
</feature>
<keyword evidence="1" id="KW-1133">Transmembrane helix</keyword>
<evidence type="ECO:0008006" key="5">
    <source>
        <dbReference type="Google" id="ProtNLM"/>
    </source>
</evidence>
<feature type="signal peptide" evidence="2">
    <location>
        <begin position="1"/>
        <end position="21"/>
    </location>
</feature>
<protein>
    <recommendedName>
        <fullName evidence="5">MYXO-CTERM domain-containing protein</fullName>
    </recommendedName>
</protein>
<keyword evidence="1" id="KW-0472">Membrane</keyword>
<evidence type="ECO:0000256" key="1">
    <source>
        <dbReference type="SAM" id="Phobius"/>
    </source>
</evidence>
<dbReference type="Proteomes" id="UP000530268">
    <property type="component" value="Unassembled WGS sequence"/>
</dbReference>
<evidence type="ECO:0000256" key="2">
    <source>
        <dbReference type="SAM" id="SignalP"/>
    </source>
</evidence>
<gene>
    <name evidence="3" type="ORF">GGR95_003305</name>
</gene>